<evidence type="ECO:0000256" key="8">
    <source>
        <dbReference type="ARBA" id="ARBA00022881"/>
    </source>
</evidence>
<dbReference type="PROSITE" id="PS51194">
    <property type="entry name" value="HELICASE_CTER"/>
    <property type="match status" value="1"/>
</dbReference>
<evidence type="ECO:0000256" key="14">
    <source>
        <dbReference type="SAM" id="Coils"/>
    </source>
</evidence>
<dbReference type="GO" id="GO:0003677">
    <property type="term" value="F:DNA binding"/>
    <property type="evidence" value="ECO:0007669"/>
    <property type="project" value="UniProtKB-UniRule"/>
</dbReference>
<dbReference type="CDD" id="cd17916">
    <property type="entry name" value="DEXHc_UvrB"/>
    <property type="match status" value="1"/>
</dbReference>
<dbReference type="InterPro" id="IPR024759">
    <property type="entry name" value="UvrB_YAD/RRR_dom"/>
</dbReference>
<evidence type="ECO:0000256" key="2">
    <source>
        <dbReference type="ARBA" id="ARBA00008533"/>
    </source>
</evidence>
<dbReference type="Pfam" id="PF02151">
    <property type="entry name" value="UVR"/>
    <property type="match status" value="1"/>
</dbReference>
<dbReference type="GO" id="GO:0009432">
    <property type="term" value="P:SOS response"/>
    <property type="evidence" value="ECO:0007669"/>
    <property type="project" value="UniProtKB-UniRule"/>
</dbReference>
<keyword evidence="14" id="KW-0175">Coiled coil</keyword>
<dbReference type="NCBIfam" id="TIGR00631">
    <property type="entry name" value="uvrb"/>
    <property type="match status" value="1"/>
</dbReference>
<feature type="domain" description="Helicase C-terminal" evidence="17">
    <location>
        <begin position="433"/>
        <end position="595"/>
    </location>
</feature>
<dbReference type="PANTHER" id="PTHR24029">
    <property type="entry name" value="UVRABC SYSTEM PROTEIN B"/>
    <property type="match status" value="1"/>
</dbReference>
<dbReference type="PROSITE" id="PS51192">
    <property type="entry name" value="HELICASE_ATP_BIND_1"/>
    <property type="match status" value="1"/>
</dbReference>
<comment type="similarity">
    <text evidence="2 12 13">Belongs to the UvrB family.</text>
</comment>
<dbReference type="SUPFAM" id="SSF52540">
    <property type="entry name" value="P-loop containing nucleoside triphosphate hydrolases"/>
    <property type="match status" value="2"/>
</dbReference>
<evidence type="ECO:0000256" key="3">
    <source>
        <dbReference type="ARBA" id="ARBA00022490"/>
    </source>
</evidence>
<dbReference type="SUPFAM" id="SSF46600">
    <property type="entry name" value="C-terminal UvrC-binding domain of UvrB"/>
    <property type="match status" value="1"/>
</dbReference>
<dbReference type="Proteomes" id="UP000243297">
    <property type="component" value="Unassembled WGS sequence"/>
</dbReference>
<comment type="domain">
    <text evidence="12">The beta-hairpin motif is involved in DNA binding.</text>
</comment>
<comment type="subcellular location">
    <subcellularLocation>
        <location evidence="1 12 13">Cytoplasm</location>
    </subcellularLocation>
</comment>
<dbReference type="OrthoDB" id="9806651at2"/>
<dbReference type="InterPro" id="IPR006935">
    <property type="entry name" value="Helicase/UvrB_N"/>
</dbReference>
<dbReference type="Pfam" id="PF04851">
    <property type="entry name" value="ResIII"/>
    <property type="match status" value="1"/>
</dbReference>
<dbReference type="InterPro" id="IPR014001">
    <property type="entry name" value="Helicase_ATP-bd"/>
</dbReference>
<proteinExistence type="inferred from homology"/>
<dbReference type="GO" id="GO:0016887">
    <property type="term" value="F:ATP hydrolysis activity"/>
    <property type="evidence" value="ECO:0007669"/>
    <property type="project" value="InterPro"/>
</dbReference>
<dbReference type="Pfam" id="PF17757">
    <property type="entry name" value="UvrB_inter"/>
    <property type="match status" value="1"/>
</dbReference>
<dbReference type="SMART" id="SM00487">
    <property type="entry name" value="DEXDc"/>
    <property type="match status" value="1"/>
</dbReference>
<keyword evidence="4 12" id="KW-0547">Nucleotide-binding</keyword>
<keyword evidence="12 13" id="KW-0742">SOS response</keyword>
<dbReference type="Pfam" id="PF00271">
    <property type="entry name" value="Helicase_C"/>
    <property type="match status" value="1"/>
</dbReference>
<dbReference type="HAMAP" id="MF_00204">
    <property type="entry name" value="UvrB"/>
    <property type="match status" value="1"/>
</dbReference>
<dbReference type="GO" id="GO:0005524">
    <property type="term" value="F:ATP binding"/>
    <property type="evidence" value="ECO:0007669"/>
    <property type="project" value="UniProtKB-UniRule"/>
</dbReference>
<dbReference type="CDD" id="cd18790">
    <property type="entry name" value="SF2_C_UvrB"/>
    <property type="match status" value="1"/>
</dbReference>
<dbReference type="AlphaFoldDB" id="A0A1T4K6H1"/>
<protein>
    <recommendedName>
        <fullName evidence="11 12">UvrABC system protein B</fullName>
        <shortName evidence="12">Protein UvrB</shortName>
    </recommendedName>
    <alternativeName>
        <fullName evidence="12">Excinuclease ABC subunit B</fullName>
    </alternativeName>
</protein>
<keyword evidence="3 12" id="KW-0963">Cytoplasm</keyword>
<accession>A0A1T4K6H1</accession>
<feature type="domain" description="Helicase ATP-binding" evidence="16">
    <location>
        <begin position="27"/>
        <end position="180"/>
    </location>
</feature>
<dbReference type="SMART" id="SM00490">
    <property type="entry name" value="HELICc"/>
    <property type="match status" value="1"/>
</dbReference>
<comment type="function">
    <text evidence="12">The UvrABC repair system catalyzes the recognition and processing of DNA lesions. A damage recognition complex composed of 2 UvrA and 2 UvrB subunits scans DNA for abnormalities. Upon binding of the UvrA(2)B(2) complex to a putative damaged site, the DNA wraps around one UvrB monomer. DNA wrap is dependent on ATP binding by UvrB and probably causes local melting of the DNA helix, facilitating insertion of UvrB beta-hairpin between the DNA strands. Then UvrB probes one DNA strand for the presence of a lesion. If a lesion is found the UvrA subunits dissociate and the UvrB-DNA preincision complex is formed. This complex is subsequently bound by UvrC and the second UvrB is released. If no lesion is found, the DNA wraps around the other UvrB subunit that will check the other stand for damage.</text>
</comment>
<sequence>MSEHKFELVSKYKPTGDQPLAIKELVQGIRDGKHEQVLLGATGTGKTFTIGNVIEQINKPTLVFVHNKTLAGQLYSEFKELFPNNRVEYFVSNFDFYQPEAYMPKTDTYIEKNSMTNDELDMLRMAAYNSVLERRDTIIVASVACIYASSDPEQYKGMFFTIRVGERIERQALLRKLIERQYQRNDIDNQKGTFKVRGDVVEITLGHTDQFALRIEMFDDEIERILEVDPLTGKIINGYTVYIIFPATGYARPKENMLRACNEIEEEMRARVKELQSQGKLLEAQRLEQRCTFDIEALREFGVCPGIENYSREIDNRKPGERPFNLFDYFPKDDFLLVVDESHVSLPQIRGMYNGDRARKETLVEYGFRLPSALDNRPMRFSEFEEIFPQAIYVSATPGDYELQKVNNKFTEQIIRPTGLLDPEIFIRPTRGQIDDITDEINARIEKNERVLITTLTVKMAEDLTDYLKKSEYKVAYLHHETQTLERIETIRDLRRGKIDVLVGINLLREGLDIPEVSLVVILDADKEGFLRSQRSLIQTIGRAARNAHGQVIMYADRITNSMQLAIDETNRRRKIQEDHNIKYGITPTTIKKDIQEAVHGKETQEMAAKFIKKKSKVGKKEKQELIANLEKEMKDAAKVLDFERAAELRDILIEIKGE</sequence>
<evidence type="ECO:0000256" key="4">
    <source>
        <dbReference type="ARBA" id="ARBA00022741"/>
    </source>
</evidence>
<dbReference type="Pfam" id="PF12344">
    <property type="entry name" value="UvrB"/>
    <property type="match status" value="1"/>
</dbReference>
<dbReference type="EMBL" id="FUWY01000001">
    <property type="protein sequence ID" value="SJZ38012.1"/>
    <property type="molecule type" value="Genomic_DNA"/>
</dbReference>
<evidence type="ECO:0000259" key="17">
    <source>
        <dbReference type="PROSITE" id="PS51194"/>
    </source>
</evidence>
<evidence type="ECO:0000313" key="19">
    <source>
        <dbReference type="Proteomes" id="UP000243297"/>
    </source>
</evidence>
<dbReference type="InterPro" id="IPR041471">
    <property type="entry name" value="UvrB_inter"/>
</dbReference>
<evidence type="ECO:0000256" key="7">
    <source>
        <dbReference type="ARBA" id="ARBA00022840"/>
    </source>
</evidence>
<evidence type="ECO:0000256" key="9">
    <source>
        <dbReference type="ARBA" id="ARBA00023204"/>
    </source>
</evidence>
<comment type="subunit">
    <text evidence="10 12 13">Forms a heterotetramer with UvrA during the search for lesions. Interacts with UvrC in an incision complex.</text>
</comment>
<dbReference type="InterPro" id="IPR036876">
    <property type="entry name" value="UVR_dom_sf"/>
</dbReference>
<evidence type="ECO:0000259" key="15">
    <source>
        <dbReference type="PROSITE" id="PS50151"/>
    </source>
</evidence>
<keyword evidence="5 12" id="KW-0227">DNA damage</keyword>
<evidence type="ECO:0000256" key="13">
    <source>
        <dbReference type="RuleBase" id="RU003587"/>
    </source>
</evidence>
<evidence type="ECO:0000259" key="16">
    <source>
        <dbReference type="PROSITE" id="PS51192"/>
    </source>
</evidence>
<keyword evidence="9 12" id="KW-0234">DNA repair</keyword>
<keyword evidence="19" id="KW-1185">Reference proteome</keyword>
<name>A0A1T4K6H1_9FIRM</name>
<feature type="coiled-coil region" evidence="14">
    <location>
        <begin position="613"/>
        <end position="647"/>
    </location>
</feature>
<feature type="short sequence motif" description="Beta-hairpin" evidence="12">
    <location>
        <begin position="93"/>
        <end position="116"/>
    </location>
</feature>
<evidence type="ECO:0000256" key="10">
    <source>
        <dbReference type="ARBA" id="ARBA00026033"/>
    </source>
</evidence>
<keyword evidence="7 12" id="KW-0067">ATP-binding</keyword>
<dbReference type="InterPro" id="IPR027417">
    <property type="entry name" value="P-loop_NTPase"/>
</dbReference>
<dbReference type="RefSeq" id="WP_078710793.1">
    <property type="nucleotide sequence ID" value="NZ_FUWY01000001.1"/>
</dbReference>
<dbReference type="NCBIfam" id="NF003673">
    <property type="entry name" value="PRK05298.1"/>
    <property type="match status" value="1"/>
</dbReference>
<evidence type="ECO:0000256" key="6">
    <source>
        <dbReference type="ARBA" id="ARBA00022769"/>
    </source>
</evidence>
<dbReference type="PANTHER" id="PTHR24029:SF0">
    <property type="entry name" value="UVRABC SYSTEM PROTEIN B"/>
    <property type="match status" value="1"/>
</dbReference>
<evidence type="ECO:0000256" key="1">
    <source>
        <dbReference type="ARBA" id="ARBA00004496"/>
    </source>
</evidence>
<evidence type="ECO:0000313" key="18">
    <source>
        <dbReference type="EMBL" id="SJZ38012.1"/>
    </source>
</evidence>
<dbReference type="Gene3D" id="3.40.50.300">
    <property type="entry name" value="P-loop containing nucleotide triphosphate hydrolases"/>
    <property type="match status" value="3"/>
</dbReference>
<dbReference type="GO" id="GO:0005737">
    <property type="term" value="C:cytoplasm"/>
    <property type="evidence" value="ECO:0007669"/>
    <property type="project" value="UniProtKB-SubCell"/>
</dbReference>
<feature type="domain" description="UVR" evidence="15">
    <location>
        <begin position="624"/>
        <end position="659"/>
    </location>
</feature>
<dbReference type="PROSITE" id="PS50151">
    <property type="entry name" value="UVR"/>
    <property type="match status" value="1"/>
</dbReference>
<evidence type="ECO:0000256" key="12">
    <source>
        <dbReference type="HAMAP-Rule" id="MF_00204"/>
    </source>
</evidence>
<dbReference type="GO" id="GO:0009380">
    <property type="term" value="C:excinuclease repair complex"/>
    <property type="evidence" value="ECO:0007669"/>
    <property type="project" value="InterPro"/>
</dbReference>
<feature type="binding site" evidence="12">
    <location>
        <begin position="40"/>
        <end position="47"/>
    </location>
    <ligand>
        <name>ATP</name>
        <dbReference type="ChEBI" id="CHEBI:30616"/>
    </ligand>
</feature>
<dbReference type="Gene3D" id="4.10.860.10">
    <property type="entry name" value="UVR domain"/>
    <property type="match status" value="1"/>
</dbReference>
<dbReference type="GO" id="GO:0006289">
    <property type="term" value="P:nucleotide-excision repair"/>
    <property type="evidence" value="ECO:0007669"/>
    <property type="project" value="UniProtKB-UniRule"/>
</dbReference>
<dbReference type="GO" id="GO:0009381">
    <property type="term" value="F:excinuclease ABC activity"/>
    <property type="evidence" value="ECO:0007669"/>
    <property type="project" value="UniProtKB-UniRule"/>
</dbReference>
<evidence type="ECO:0000256" key="5">
    <source>
        <dbReference type="ARBA" id="ARBA00022763"/>
    </source>
</evidence>
<dbReference type="InterPro" id="IPR001650">
    <property type="entry name" value="Helicase_C-like"/>
</dbReference>
<organism evidence="18 19">
    <name type="scientific">Anaerorhabdus furcosa</name>
    <dbReference type="NCBI Taxonomy" id="118967"/>
    <lineage>
        <taxon>Bacteria</taxon>
        <taxon>Bacillati</taxon>
        <taxon>Bacillota</taxon>
        <taxon>Erysipelotrichia</taxon>
        <taxon>Erysipelotrichales</taxon>
        <taxon>Erysipelotrichaceae</taxon>
        <taxon>Anaerorhabdus</taxon>
    </lineage>
</organism>
<evidence type="ECO:0000256" key="11">
    <source>
        <dbReference type="ARBA" id="ARBA00029504"/>
    </source>
</evidence>
<dbReference type="STRING" id="118967.SAMN02745191_0347"/>
<dbReference type="InterPro" id="IPR004807">
    <property type="entry name" value="UvrB"/>
</dbReference>
<reference evidence="19" key="1">
    <citation type="submission" date="2017-02" db="EMBL/GenBank/DDBJ databases">
        <authorList>
            <person name="Varghese N."/>
            <person name="Submissions S."/>
        </authorList>
    </citation>
    <scope>NUCLEOTIDE SEQUENCE [LARGE SCALE GENOMIC DNA]</scope>
    <source>
        <strain evidence="19">ATCC 25662</strain>
    </source>
</reference>
<keyword evidence="6 12" id="KW-0228">DNA excision</keyword>
<feature type="coiled-coil region" evidence="14">
    <location>
        <begin position="258"/>
        <end position="285"/>
    </location>
</feature>
<gene>
    <name evidence="12" type="primary">uvrB</name>
    <name evidence="18" type="ORF">SAMN02745191_0347</name>
</gene>
<dbReference type="InterPro" id="IPR001943">
    <property type="entry name" value="UVR_dom"/>
</dbReference>
<keyword evidence="8 12" id="KW-0267">Excision nuclease</keyword>